<reference evidence="1 2" key="1">
    <citation type="journal article" date="2013" name="PLoS Genet.">
        <title>Plant-symbiotic fungi as chemical engineers: Multi-genome analysis of the Clavicipitaceae reveals dynamics of alkaloid loci.</title>
        <authorList>
            <person name="Schardl C.L."/>
            <person name="Young C.A."/>
            <person name="Hesse U."/>
            <person name="Amyotte S.G."/>
            <person name="Andreeva K."/>
            <person name="Calie P.J."/>
            <person name="Fleetwood D.J."/>
            <person name="Haws D.C."/>
            <person name="Moore N."/>
            <person name="Oeser B."/>
            <person name="Panaccione D.G."/>
            <person name="Schweri K.K."/>
            <person name="Voisey C.R."/>
            <person name="Farman M.L."/>
            <person name="Jaromczyk J.W."/>
            <person name="Roe B.A."/>
            <person name="O'Sullivan D.M."/>
            <person name="Scott B."/>
            <person name="Tudzynski P."/>
            <person name="An Z."/>
            <person name="Arnaoudova E.G."/>
            <person name="Bullock C.T."/>
            <person name="Charlton N.D."/>
            <person name="Chen L."/>
            <person name="Cox M."/>
            <person name="Dinkins R.D."/>
            <person name="Florea S."/>
            <person name="Glenn A.E."/>
            <person name="Gordon A."/>
            <person name="Gueldener U."/>
            <person name="Harris D.R."/>
            <person name="Hollin W."/>
            <person name="Jaromczyk J."/>
            <person name="Johnson R.D."/>
            <person name="Khan A.K."/>
            <person name="Leistner E."/>
            <person name="Leuchtmann A."/>
            <person name="Li C."/>
            <person name="Liu J."/>
            <person name="Liu J."/>
            <person name="Liu M."/>
            <person name="Mace W."/>
            <person name="Machado C."/>
            <person name="Nagabhyru P."/>
            <person name="Pan J."/>
            <person name="Schmid J."/>
            <person name="Sugawara K."/>
            <person name="Steiner U."/>
            <person name="Takach J.E."/>
            <person name="Tanaka E."/>
            <person name="Webb J.S."/>
            <person name="Wilson E.V."/>
            <person name="Wiseman J.L."/>
            <person name="Yoshida R."/>
            <person name="Zeng Z."/>
        </authorList>
    </citation>
    <scope>NUCLEOTIDE SEQUENCE [LARGE SCALE GENOMIC DNA]</scope>
    <source>
        <strain evidence="1 2">20.1</strain>
    </source>
</reference>
<accession>M1W4F7</accession>
<name>M1W4F7_CLAP2</name>
<keyword evidence="2" id="KW-1185">Reference proteome</keyword>
<sequence length="132" mass="15356">MASDSAEAELSAVERWIDSTTGKPKYSRFTEHNLEERTLAAVQLYREVVNLLSRRLRQPSMSCAATTYRPAAFVSTYEILRASGRDEKVLDRWARRYMRRHANIFRAKRASIQKARRKAVEDRATITSWFEA</sequence>
<dbReference type="OrthoDB" id="4949264at2759"/>
<dbReference type="HOGENOM" id="CLU_1916862_0_0_1"/>
<proteinExistence type="predicted"/>
<organism evidence="1 2">
    <name type="scientific">Claviceps purpurea (strain 20.1)</name>
    <name type="common">Ergot fungus</name>
    <name type="synonym">Sphacelia segetum</name>
    <dbReference type="NCBI Taxonomy" id="1111077"/>
    <lineage>
        <taxon>Eukaryota</taxon>
        <taxon>Fungi</taxon>
        <taxon>Dikarya</taxon>
        <taxon>Ascomycota</taxon>
        <taxon>Pezizomycotina</taxon>
        <taxon>Sordariomycetes</taxon>
        <taxon>Hypocreomycetidae</taxon>
        <taxon>Hypocreales</taxon>
        <taxon>Clavicipitaceae</taxon>
        <taxon>Claviceps</taxon>
    </lineage>
</organism>
<dbReference type="AlphaFoldDB" id="M1W4F7"/>
<dbReference type="Proteomes" id="UP000016801">
    <property type="component" value="Unassembled WGS sequence"/>
</dbReference>
<evidence type="ECO:0000313" key="2">
    <source>
        <dbReference type="Proteomes" id="UP000016801"/>
    </source>
</evidence>
<comment type="caution">
    <text evidence="1">The sequence shown here is derived from an EMBL/GenBank/DDBJ whole genome shotgun (WGS) entry which is preliminary data.</text>
</comment>
<protein>
    <recommendedName>
        <fullName evidence="3">HTH CENPB-type domain-containing protein</fullName>
    </recommendedName>
</protein>
<evidence type="ECO:0008006" key="3">
    <source>
        <dbReference type="Google" id="ProtNLM"/>
    </source>
</evidence>
<dbReference type="EMBL" id="CAGA01000001">
    <property type="protein sequence ID" value="CCE26678.1"/>
    <property type="molecule type" value="Genomic_DNA"/>
</dbReference>
<dbReference type="VEuPathDB" id="FungiDB:CPUR_00147"/>
<evidence type="ECO:0000313" key="1">
    <source>
        <dbReference type="EMBL" id="CCE26678.1"/>
    </source>
</evidence>
<gene>
    <name evidence="1" type="ORF">CPUR_00147</name>
</gene>